<reference evidence="1" key="2">
    <citation type="journal article" date="2015" name="Fish Shellfish Immunol.">
        <title>Early steps in the European eel (Anguilla anguilla)-Vibrio vulnificus interaction in the gills: Role of the RtxA13 toxin.</title>
        <authorList>
            <person name="Callol A."/>
            <person name="Pajuelo D."/>
            <person name="Ebbesson L."/>
            <person name="Teles M."/>
            <person name="MacKenzie S."/>
            <person name="Amaro C."/>
        </authorList>
    </citation>
    <scope>NUCLEOTIDE SEQUENCE</scope>
</reference>
<dbReference type="EMBL" id="GBXM01023586">
    <property type="protein sequence ID" value="JAH84991.1"/>
    <property type="molecule type" value="Transcribed_RNA"/>
</dbReference>
<protein>
    <submittedName>
        <fullName evidence="1">Uncharacterized protein</fullName>
    </submittedName>
</protein>
<evidence type="ECO:0000313" key="1">
    <source>
        <dbReference type="EMBL" id="JAH84991.1"/>
    </source>
</evidence>
<proteinExistence type="predicted"/>
<dbReference type="AlphaFoldDB" id="A0A0E9W3W0"/>
<sequence>MIKVCVQTLTHKPLPNLPKSELWQCQINEKNCFCLLAPR</sequence>
<name>A0A0E9W3W0_ANGAN</name>
<accession>A0A0E9W3W0</accession>
<reference evidence="1" key="1">
    <citation type="submission" date="2014-11" db="EMBL/GenBank/DDBJ databases">
        <authorList>
            <person name="Amaro Gonzalez C."/>
        </authorList>
    </citation>
    <scope>NUCLEOTIDE SEQUENCE</scope>
</reference>
<organism evidence="1">
    <name type="scientific">Anguilla anguilla</name>
    <name type="common">European freshwater eel</name>
    <name type="synonym">Muraena anguilla</name>
    <dbReference type="NCBI Taxonomy" id="7936"/>
    <lineage>
        <taxon>Eukaryota</taxon>
        <taxon>Metazoa</taxon>
        <taxon>Chordata</taxon>
        <taxon>Craniata</taxon>
        <taxon>Vertebrata</taxon>
        <taxon>Euteleostomi</taxon>
        <taxon>Actinopterygii</taxon>
        <taxon>Neopterygii</taxon>
        <taxon>Teleostei</taxon>
        <taxon>Anguilliformes</taxon>
        <taxon>Anguillidae</taxon>
        <taxon>Anguilla</taxon>
    </lineage>
</organism>